<dbReference type="Pfam" id="PF07690">
    <property type="entry name" value="MFS_1"/>
    <property type="match status" value="1"/>
</dbReference>
<name>A0A183F8H2_HELPZ</name>
<dbReference type="Proteomes" id="UP000050761">
    <property type="component" value="Unassembled WGS sequence"/>
</dbReference>
<dbReference type="AlphaFoldDB" id="A0A183F8H2"/>
<keyword evidence="4 5" id="KW-0472">Membrane</keyword>
<dbReference type="InterPro" id="IPR011701">
    <property type="entry name" value="MFS"/>
</dbReference>
<dbReference type="PANTHER" id="PTHR11662:SF442">
    <property type="entry name" value="MAJOR FACILITATOR SUPERFAMILY (MFS) PROFILE DOMAIN-CONTAINING PROTEIN"/>
    <property type="match status" value="1"/>
</dbReference>
<feature type="transmembrane region" description="Helical" evidence="5">
    <location>
        <begin position="188"/>
        <end position="208"/>
    </location>
</feature>
<dbReference type="PANTHER" id="PTHR11662">
    <property type="entry name" value="SOLUTE CARRIER FAMILY 17"/>
    <property type="match status" value="1"/>
</dbReference>
<keyword evidence="2 5" id="KW-0812">Transmembrane</keyword>
<evidence type="ECO:0000256" key="5">
    <source>
        <dbReference type="SAM" id="Phobius"/>
    </source>
</evidence>
<evidence type="ECO:0000313" key="6">
    <source>
        <dbReference type="EMBL" id="VDO25440.1"/>
    </source>
</evidence>
<keyword evidence="3 5" id="KW-1133">Transmembrane helix</keyword>
<feature type="transmembrane region" description="Helical" evidence="5">
    <location>
        <begin position="102"/>
        <end position="125"/>
    </location>
</feature>
<protein>
    <submittedName>
        <fullName evidence="8">MFS domain-containing protein</fullName>
    </submittedName>
</protein>
<keyword evidence="7" id="KW-1185">Reference proteome</keyword>
<accession>A0A183F8H2</accession>
<dbReference type="OrthoDB" id="5872689at2759"/>
<reference evidence="6 7" key="1">
    <citation type="submission" date="2018-11" db="EMBL/GenBank/DDBJ databases">
        <authorList>
            <consortium name="Pathogen Informatics"/>
        </authorList>
    </citation>
    <scope>NUCLEOTIDE SEQUENCE [LARGE SCALE GENOMIC DNA]</scope>
</reference>
<evidence type="ECO:0000313" key="8">
    <source>
        <dbReference type="WBParaSite" id="HPBE_0000246401-mRNA-1"/>
    </source>
</evidence>
<dbReference type="InterPro" id="IPR036259">
    <property type="entry name" value="MFS_trans_sf"/>
</dbReference>
<feature type="transmembrane region" description="Helical" evidence="5">
    <location>
        <begin position="73"/>
        <end position="90"/>
    </location>
</feature>
<gene>
    <name evidence="6" type="ORF">HPBE_LOCUS2465</name>
</gene>
<evidence type="ECO:0000256" key="1">
    <source>
        <dbReference type="ARBA" id="ARBA00004141"/>
    </source>
</evidence>
<dbReference type="WBParaSite" id="HPBE_0000246401-mRNA-1">
    <property type="protein sequence ID" value="HPBE_0000246401-mRNA-1"/>
    <property type="gene ID" value="HPBE_0000246401"/>
</dbReference>
<accession>A0A3P7TSJ2</accession>
<feature type="transmembrane region" description="Helical" evidence="5">
    <location>
        <begin position="131"/>
        <end position="147"/>
    </location>
</feature>
<dbReference type="GO" id="GO:0016020">
    <property type="term" value="C:membrane"/>
    <property type="evidence" value="ECO:0007669"/>
    <property type="project" value="UniProtKB-SubCell"/>
</dbReference>
<reference evidence="8" key="2">
    <citation type="submission" date="2019-09" db="UniProtKB">
        <authorList>
            <consortium name="WormBaseParasite"/>
        </authorList>
    </citation>
    <scope>IDENTIFICATION</scope>
</reference>
<evidence type="ECO:0000256" key="2">
    <source>
        <dbReference type="ARBA" id="ARBA00022692"/>
    </source>
</evidence>
<proteinExistence type="predicted"/>
<dbReference type="GO" id="GO:0022857">
    <property type="term" value="F:transmembrane transporter activity"/>
    <property type="evidence" value="ECO:0007669"/>
    <property type="project" value="InterPro"/>
</dbReference>
<organism evidence="7 8">
    <name type="scientific">Heligmosomoides polygyrus</name>
    <name type="common">Parasitic roundworm</name>
    <dbReference type="NCBI Taxonomy" id="6339"/>
    <lineage>
        <taxon>Eukaryota</taxon>
        <taxon>Metazoa</taxon>
        <taxon>Ecdysozoa</taxon>
        <taxon>Nematoda</taxon>
        <taxon>Chromadorea</taxon>
        <taxon>Rhabditida</taxon>
        <taxon>Rhabditina</taxon>
        <taxon>Rhabditomorpha</taxon>
        <taxon>Strongyloidea</taxon>
        <taxon>Heligmosomidae</taxon>
        <taxon>Heligmosomoides</taxon>
    </lineage>
</organism>
<dbReference type="GO" id="GO:0006820">
    <property type="term" value="P:monoatomic anion transport"/>
    <property type="evidence" value="ECO:0007669"/>
    <property type="project" value="TreeGrafter"/>
</dbReference>
<feature type="transmembrane region" description="Helical" evidence="5">
    <location>
        <begin position="341"/>
        <end position="363"/>
    </location>
</feature>
<comment type="subcellular location">
    <subcellularLocation>
        <location evidence="1">Membrane</location>
        <topology evidence="1">Multi-pass membrane protein</topology>
    </subcellularLocation>
</comment>
<dbReference type="InterPro" id="IPR050382">
    <property type="entry name" value="MFS_Na/Anion_cotransporter"/>
</dbReference>
<dbReference type="EMBL" id="UZAH01003745">
    <property type="protein sequence ID" value="VDO25440.1"/>
    <property type="molecule type" value="Genomic_DNA"/>
</dbReference>
<evidence type="ECO:0000313" key="7">
    <source>
        <dbReference type="Proteomes" id="UP000050761"/>
    </source>
</evidence>
<dbReference type="Gene3D" id="1.20.1250.20">
    <property type="entry name" value="MFS general substrate transporter like domains"/>
    <property type="match status" value="1"/>
</dbReference>
<evidence type="ECO:0000256" key="4">
    <source>
        <dbReference type="ARBA" id="ARBA00023136"/>
    </source>
</evidence>
<sequence length="369" mass="40868">MMAMLGALSATIGIIHGSIGMAIVCMATTDPRHHLKSDSSRMYPGTHFSLNSSDLMKSSGVLWTIEQQAHVHMAFYVGSLIGIPSSYGLIRRFRAKRVLTSSLLLCGIGSLLTPLLAVSCSYLSVVVVRSVMGFGNGLVVPCGFMIVRKWFTQAEKPTVMLIFTLGHSVGIFCSMLLTPILYQLEVFGQWPVALEAYGLLALLFVIIWELRAAYKPRHSSYVTASELDHIRGKRPKGNDDIRAVKHTPLKQILLSPCVIAICLSSYTQSFIVTGLLAFLPLFNYLALNMDLVQVRHLYLCMYFHGRCSTSLLEQHKMSILHKRSPGGCGGINIFSPIFINFILPVVFFFVVLLNFIFTILFCLNTSFGA</sequence>
<feature type="transmembrane region" description="Helical" evidence="5">
    <location>
        <begin position="159"/>
        <end position="182"/>
    </location>
</feature>
<dbReference type="SUPFAM" id="SSF103473">
    <property type="entry name" value="MFS general substrate transporter"/>
    <property type="match status" value="1"/>
</dbReference>
<evidence type="ECO:0000256" key="3">
    <source>
        <dbReference type="ARBA" id="ARBA00022989"/>
    </source>
</evidence>